<comment type="catalytic activity">
    <reaction evidence="1">
        <text>(2R)-2-phosphoglycerate = (2R)-3-phosphoglycerate</text>
        <dbReference type="Rhea" id="RHEA:15901"/>
        <dbReference type="ChEBI" id="CHEBI:58272"/>
        <dbReference type="ChEBI" id="CHEBI:58289"/>
        <dbReference type="EC" id="5.4.2.12"/>
    </reaction>
</comment>
<comment type="caution">
    <text evidence="8">The sequence shown here is derived from an EMBL/GenBank/DDBJ whole genome shotgun (WGS) entry which is preliminary data.</text>
</comment>
<comment type="similarity">
    <text evidence="4">Belongs to the BPG-independent phosphoglycerate mutase family. A-PGAM subfamily.</text>
</comment>
<reference evidence="8 9" key="1">
    <citation type="journal article" date="2016" name="Nat. Commun.">
        <title>Thousands of microbial genomes shed light on interconnected biogeochemical processes in an aquifer system.</title>
        <authorList>
            <person name="Anantharaman K."/>
            <person name="Brown C.T."/>
            <person name="Hug L.A."/>
            <person name="Sharon I."/>
            <person name="Castelle C.J."/>
            <person name="Probst A.J."/>
            <person name="Thomas B.C."/>
            <person name="Singh A."/>
            <person name="Wilkins M.J."/>
            <person name="Karaoz U."/>
            <person name="Brodie E.L."/>
            <person name="Williams K.H."/>
            <person name="Hubbard S.S."/>
            <person name="Banfield J.F."/>
        </authorList>
    </citation>
    <scope>NUCLEOTIDE SEQUENCE [LARGE SCALE GENOMIC DNA]</scope>
</reference>
<dbReference type="HAMAP" id="MF_01402_A">
    <property type="entry name" value="ApgM_A"/>
    <property type="match status" value="1"/>
</dbReference>
<evidence type="ECO:0000256" key="1">
    <source>
        <dbReference type="ARBA" id="ARBA00000370"/>
    </source>
</evidence>
<dbReference type="PANTHER" id="PTHR31209:SF0">
    <property type="entry name" value="METALLOENZYME DOMAIN-CONTAINING PROTEIN"/>
    <property type="match status" value="1"/>
</dbReference>
<dbReference type="Proteomes" id="UP000177383">
    <property type="component" value="Unassembled WGS sequence"/>
</dbReference>
<dbReference type="STRING" id="1798375.A2773_03005"/>
<dbReference type="Pfam" id="PF01676">
    <property type="entry name" value="Metalloenzyme"/>
    <property type="match status" value="1"/>
</dbReference>
<accession>A0A1F5ZPP5</accession>
<dbReference type="InterPro" id="IPR017850">
    <property type="entry name" value="Alkaline_phosphatase_core_sf"/>
</dbReference>
<feature type="domain" description="Metalloenzyme" evidence="7">
    <location>
        <begin position="3"/>
        <end position="396"/>
    </location>
</feature>
<dbReference type="GO" id="GO:0006096">
    <property type="term" value="P:glycolytic process"/>
    <property type="evidence" value="ECO:0007669"/>
    <property type="project" value="UniProtKB-KW"/>
</dbReference>
<organism evidence="8 9">
    <name type="scientific">Candidatus Gottesmanbacteria bacterium RIFCSPHIGHO2_01_FULL_39_10</name>
    <dbReference type="NCBI Taxonomy" id="1798375"/>
    <lineage>
        <taxon>Bacteria</taxon>
        <taxon>Candidatus Gottesmaniibacteriota</taxon>
    </lineage>
</organism>
<dbReference type="NCBIfam" id="TIGR00306">
    <property type="entry name" value="apgM"/>
    <property type="match status" value="1"/>
</dbReference>
<gene>
    <name evidence="8" type="ORF">A2773_03005</name>
</gene>
<evidence type="ECO:0000259" key="7">
    <source>
        <dbReference type="Pfam" id="PF01676"/>
    </source>
</evidence>
<dbReference type="Gene3D" id="3.40.720.10">
    <property type="entry name" value="Alkaline Phosphatase, subunit A"/>
    <property type="match status" value="2"/>
</dbReference>
<evidence type="ECO:0000256" key="5">
    <source>
        <dbReference type="ARBA" id="ARBA00023152"/>
    </source>
</evidence>
<evidence type="ECO:0000313" key="9">
    <source>
        <dbReference type="Proteomes" id="UP000177383"/>
    </source>
</evidence>
<keyword evidence="6" id="KW-0413">Isomerase</keyword>
<dbReference type="NCBIfam" id="NF003104">
    <property type="entry name" value="PRK04024.1"/>
    <property type="match status" value="1"/>
</dbReference>
<evidence type="ECO:0000256" key="4">
    <source>
        <dbReference type="ARBA" id="ARBA00005524"/>
    </source>
</evidence>
<evidence type="ECO:0000256" key="3">
    <source>
        <dbReference type="ARBA" id="ARBA00004921"/>
    </source>
</evidence>
<dbReference type="Pfam" id="PF10143">
    <property type="entry name" value="PhosphMutase"/>
    <property type="match status" value="1"/>
</dbReference>
<keyword evidence="5" id="KW-0324">Glycolysis</keyword>
<evidence type="ECO:0000256" key="6">
    <source>
        <dbReference type="ARBA" id="ARBA00023235"/>
    </source>
</evidence>
<evidence type="ECO:0000256" key="2">
    <source>
        <dbReference type="ARBA" id="ARBA00002315"/>
    </source>
</evidence>
<dbReference type="InterPro" id="IPR006124">
    <property type="entry name" value="Metalloenzyme"/>
</dbReference>
<dbReference type="EMBL" id="MFJE01000020">
    <property type="protein sequence ID" value="OGG14381.1"/>
    <property type="molecule type" value="Genomic_DNA"/>
</dbReference>
<proteinExistence type="inferred from homology"/>
<dbReference type="AlphaFoldDB" id="A0A1F5ZPP5"/>
<dbReference type="InterPro" id="IPR004456">
    <property type="entry name" value="Pglycerate_mutase_ApgM"/>
</dbReference>
<sequence length="406" mass="45080">MDKIIFIICDGLSDRPIREFGGKTPLEKAHTHNLDKLVQNGLVGLIHTVDRGIRPGSDVAHLSLFGYDPKKYYTGRGIFETIGISMDIKPGDIAFRGNFATVDNHMIVRDRRAGRIDHTKELIDALSKIKIKGIQIFLKKGVGHRVGVVLRGKNLSDQITDVDPHDLNKKILIANSRDGKSASQKTAEIINEFTLKSYNLLKNHPFNIKRQKNKLPLANILLVRGGSQMTNIPSFKEKYDLKAACIAGAGLYKGIAKSLGMDIIETKGTTGKPDSEIKNKIEKAINILKDYDFIFIHIKGADSLSEDGNYEGKRQFIEKIDHALKELINLKNVMIVVTADHTTSSKLKIHTADPVPVVISYRDIHTDDVSSFGEHEAHKGRLGHIKGIELMPILLDYLGKAPLYGA</sequence>
<dbReference type="PIRSF" id="PIRSF006392">
    <property type="entry name" value="IPGAM_arch"/>
    <property type="match status" value="1"/>
</dbReference>
<dbReference type="GO" id="GO:0004619">
    <property type="term" value="F:phosphoglycerate mutase activity"/>
    <property type="evidence" value="ECO:0007669"/>
    <property type="project" value="UniProtKB-EC"/>
</dbReference>
<dbReference type="InterPro" id="IPR023665">
    <property type="entry name" value="ApgAM_prokaryotes"/>
</dbReference>
<dbReference type="SUPFAM" id="SSF53649">
    <property type="entry name" value="Alkaline phosphatase-like"/>
    <property type="match status" value="1"/>
</dbReference>
<dbReference type="GO" id="GO:0046872">
    <property type="term" value="F:metal ion binding"/>
    <property type="evidence" value="ECO:0007669"/>
    <property type="project" value="InterPro"/>
</dbReference>
<protein>
    <recommendedName>
        <fullName evidence="7">Metalloenzyme domain-containing protein</fullName>
    </recommendedName>
</protein>
<name>A0A1F5ZPP5_9BACT</name>
<dbReference type="PANTHER" id="PTHR31209">
    <property type="entry name" value="COFACTOR-INDEPENDENT PHOSPHOGLYCERATE MUTASE"/>
    <property type="match status" value="1"/>
</dbReference>
<evidence type="ECO:0000313" key="8">
    <source>
        <dbReference type="EMBL" id="OGG14381.1"/>
    </source>
</evidence>
<comment type="function">
    <text evidence="2">Catalyzes the interconversion of 2-phosphoglycerate and 3-phosphoglycerate.</text>
</comment>
<dbReference type="CDD" id="cd16011">
    <property type="entry name" value="iPGM_like"/>
    <property type="match status" value="1"/>
</dbReference>
<comment type="pathway">
    <text evidence="3">Carbohydrate degradation.</text>
</comment>